<evidence type="ECO:0000313" key="1">
    <source>
        <dbReference type="EMBL" id="EET04592.1"/>
    </source>
</evidence>
<accession>A0A0E1W4J8</accession>
<dbReference type="AlphaFoldDB" id="A0A0E1W4J8"/>
<dbReference type="Proteomes" id="UP000001812">
    <property type="component" value="Chromosome II"/>
</dbReference>
<gene>
    <name evidence="1" type="ORF">BURPS1710A_A1155</name>
</gene>
<dbReference type="EMBL" id="CM000833">
    <property type="protein sequence ID" value="EET04592.1"/>
    <property type="molecule type" value="Genomic_DNA"/>
</dbReference>
<sequence length="154" mass="16764">MQIGDRIEAAAWGSRGARFGRLHARKPPASFDIHRIVARLLPSPTPTAIAVPARFGFEVRHERAVNVVAIAVAGGVSTQPARDLALSRKGIRLGDARQPAAWRRIFAVGEIRRAAIQRRGQRAVARRLTVGGALLRICGLLQLGRRGQMIGRTK</sequence>
<organism evidence="1">
    <name type="scientific">Burkholderia pseudomallei 1710a</name>
    <dbReference type="NCBI Taxonomy" id="320371"/>
    <lineage>
        <taxon>Bacteria</taxon>
        <taxon>Pseudomonadati</taxon>
        <taxon>Pseudomonadota</taxon>
        <taxon>Betaproteobacteria</taxon>
        <taxon>Burkholderiales</taxon>
        <taxon>Burkholderiaceae</taxon>
        <taxon>Burkholderia</taxon>
        <taxon>pseudomallei group</taxon>
    </lineage>
</organism>
<reference evidence="1" key="1">
    <citation type="submission" date="2009-05" db="EMBL/GenBank/DDBJ databases">
        <authorList>
            <person name="Harkins D.M."/>
            <person name="DeShazer D."/>
            <person name="Woods D.E."/>
            <person name="Brinkac L.M."/>
            <person name="Brown K.A."/>
            <person name="Hung G.C."/>
            <person name="Tuanyok A."/>
            <person name="Zhang B."/>
            <person name="Nierman W.C."/>
        </authorList>
    </citation>
    <scope>NUCLEOTIDE SEQUENCE [LARGE SCALE GENOMIC DNA]</scope>
    <source>
        <strain evidence="1">1710a</strain>
    </source>
</reference>
<dbReference type="HOGENOM" id="CLU_1700921_0_0_4"/>
<protein>
    <submittedName>
        <fullName evidence="1">Uncharacterized protein</fullName>
    </submittedName>
</protein>
<name>A0A0E1W4J8_BURPE</name>
<proteinExistence type="predicted"/>